<dbReference type="PROSITE" id="PS00101">
    <property type="entry name" value="HEXAPEP_TRANSFERASES"/>
    <property type="match status" value="1"/>
</dbReference>
<dbReference type="SUPFAM" id="SSF51161">
    <property type="entry name" value="Trimeric LpxA-like enzymes"/>
    <property type="match status" value="1"/>
</dbReference>
<comment type="caution">
    <text evidence="3">The sequence shown here is derived from an EMBL/GenBank/DDBJ whole genome shotgun (WGS) entry which is preliminary data.</text>
</comment>
<dbReference type="Proteomes" id="UP001236274">
    <property type="component" value="Unassembled WGS sequence"/>
</dbReference>
<dbReference type="InterPro" id="IPR001451">
    <property type="entry name" value="Hexapep"/>
</dbReference>
<reference evidence="3" key="1">
    <citation type="submission" date="2023-05" db="EMBL/GenBank/DDBJ databases">
        <title>Cataloging the Phylogenetic Diversity of Human Bladder Bacteria.</title>
        <authorList>
            <person name="Du J."/>
        </authorList>
    </citation>
    <scope>NUCLEOTIDE SEQUENCE</scope>
    <source>
        <strain evidence="3">UMB10101</strain>
    </source>
</reference>
<keyword evidence="1 3" id="KW-0808">Transferase</keyword>
<dbReference type="Pfam" id="PF00132">
    <property type="entry name" value="Hexapep"/>
    <property type="match status" value="1"/>
</dbReference>
<organism evidence="3 4">
    <name type="scientific">Veillonella atypica</name>
    <dbReference type="NCBI Taxonomy" id="39777"/>
    <lineage>
        <taxon>Bacteria</taxon>
        <taxon>Bacillati</taxon>
        <taxon>Bacillota</taxon>
        <taxon>Negativicutes</taxon>
        <taxon>Veillonellales</taxon>
        <taxon>Veillonellaceae</taxon>
        <taxon>Veillonella</taxon>
    </lineage>
</organism>
<dbReference type="InterPro" id="IPR011004">
    <property type="entry name" value="Trimer_LpxA-like_sf"/>
</dbReference>
<keyword evidence="3" id="KW-0012">Acyltransferase</keyword>
<name>A0AAJ1Q8J8_9FIRM</name>
<dbReference type="AlphaFoldDB" id="A0AAJ1Q8J8"/>
<dbReference type="PANTHER" id="PTHR43300">
    <property type="entry name" value="ACETYLTRANSFERASE"/>
    <property type="match status" value="1"/>
</dbReference>
<evidence type="ECO:0000313" key="4">
    <source>
        <dbReference type="Proteomes" id="UP001236274"/>
    </source>
</evidence>
<dbReference type="CDD" id="cd03349">
    <property type="entry name" value="LbH_XAT"/>
    <property type="match status" value="1"/>
</dbReference>
<dbReference type="PANTHER" id="PTHR43300:SF11">
    <property type="entry name" value="ACETYLTRANSFERASE RV3034C-RELATED"/>
    <property type="match status" value="1"/>
</dbReference>
<evidence type="ECO:0000313" key="3">
    <source>
        <dbReference type="EMBL" id="MDK7357318.1"/>
    </source>
</evidence>
<dbReference type="GO" id="GO:0016746">
    <property type="term" value="F:acyltransferase activity"/>
    <property type="evidence" value="ECO:0007669"/>
    <property type="project" value="UniProtKB-KW"/>
</dbReference>
<keyword evidence="2" id="KW-0677">Repeat</keyword>
<dbReference type="InterPro" id="IPR050179">
    <property type="entry name" value="Trans_hexapeptide_repeat"/>
</dbReference>
<evidence type="ECO:0000256" key="2">
    <source>
        <dbReference type="ARBA" id="ARBA00022737"/>
    </source>
</evidence>
<sequence>MNLQEKYEVSTKDVLLASAIHTIKGSRTCPDFIYKYSLKKYGHKDNLARYYTEKYSNIPVGKYTWGYRYVRDDIIKSIGSYCSIAIDQLVVPNGHRIDYVSTWNSEIDYPDMKPYVHSTIIGNDVWIGARSIILDNVTIGDGAVIGSGSIITKDVPPYAVVVGANKIIKYRFPDEIIQKLLLMKWWEWDDDKIRESYHLFHDPIKFVDTYSGDMKNGY</sequence>
<gene>
    <name evidence="3" type="ORF">QP520_06725</name>
</gene>
<dbReference type="EMBL" id="JASORJ010000010">
    <property type="protein sequence ID" value="MDK7357318.1"/>
    <property type="molecule type" value="Genomic_DNA"/>
</dbReference>
<dbReference type="InterPro" id="IPR018357">
    <property type="entry name" value="Hexapep_transf_CS"/>
</dbReference>
<dbReference type="RefSeq" id="WP_285417671.1">
    <property type="nucleotide sequence ID" value="NZ_JASORJ010000010.1"/>
</dbReference>
<evidence type="ECO:0000256" key="1">
    <source>
        <dbReference type="ARBA" id="ARBA00022679"/>
    </source>
</evidence>
<accession>A0AAJ1Q8J8</accession>
<proteinExistence type="predicted"/>
<dbReference type="Gene3D" id="2.160.10.10">
    <property type="entry name" value="Hexapeptide repeat proteins"/>
    <property type="match status" value="1"/>
</dbReference>
<protein>
    <submittedName>
        <fullName evidence="3">CatB-related O-acetyltransferase</fullName>
        <ecNumber evidence="3">2.3.1.-</ecNumber>
    </submittedName>
</protein>
<dbReference type="EC" id="2.3.1.-" evidence="3"/>